<proteinExistence type="predicted"/>
<feature type="coiled-coil region" evidence="1">
    <location>
        <begin position="65"/>
        <end position="92"/>
    </location>
</feature>
<sequence>MGELEEKFVRVIQLLSEKKTVKMRKAQSVEPVKDVELLHGIVVVEFQDGELLLLTREQFLNREIIVEEKEKIEDVEKRVEEMLKAINELRKRGYSIYYKGKKVEEIRKEGHLMIIRTTDGTIYTQKEKEFLNAYKTAKVI</sequence>
<keyword evidence="3" id="KW-1185">Reference proteome</keyword>
<organism evidence="2 3">
    <name type="scientific">Betalipothrixvirus puteoliense</name>
    <dbReference type="NCBI Taxonomy" id="346884"/>
    <lineage>
        <taxon>Viruses</taxon>
        <taxon>Adnaviria</taxon>
        <taxon>Zilligvirae</taxon>
        <taxon>Taleaviricota</taxon>
        <taxon>Tokiviricetes</taxon>
        <taxon>Ligamenvirales</taxon>
        <taxon>Lipothrixviridae</taxon>
        <taxon>Betalipothrixvirus</taxon>
    </lineage>
</organism>
<reference evidence="3" key="1">
    <citation type="journal article" date="2008" name="J. Virol.">
        <title>Structure of the acidianus filamentous virus 3 and comparative genomics of related archaeal lipothrixviruses.</title>
        <authorList>
            <person name="Vestergaard G."/>
            <person name="Aramayo R."/>
            <person name="Basta T."/>
            <person name="Haring M."/>
            <person name="Peng X."/>
            <person name="Brugger K."/>
            <person name="Chen L."/>
            <person name="Rachel R."/>
            <person name="Boisset N."/>
            <person name="Garrett R.A."/>
            <person name="Prangishvili D."/>
        </authorList>
    </citation>
    <scope>NUCLEOTIDE SEQUENCE [LARGE SCALE GENOMIC DNA]</scope>
</reference>
<dbReference type="KEGG" id="vg:5798017"/>
<evidence type="ECO:0000313" key="3">
    <source>
        <dbReference type="Proteomes" id="UP000008745"/>
    </source>
</evidence>
<evidence type="ECO:0000256" key="1">
    <source>
        <dbReference type="SAM" id="Coils"/>
    </source>
</evidence>
<dbReference type="Proteomes" id="UP000008745">
    <property type="component" value="Segment"/>
</dbReference>
<protein>
    <submittedName>
        <fullName evidence="2">Uncharacterized protein</fullName>
    </submittedName>
</protein>
<accession>A7WKT2</accession>
<evidence type="ECO:0000313" key="2">
    <source>
        <dbReference type="EMBL" id="CAJ31679.1"/>
    </source>
</evidence>
<keyword evidence="1" id="KW-0175">Coiled coil</keyword>
<dbReference type="EMBL" id="AM087123">
    <property type="protein sequence ID" value="CAJ31679.1"/>
    <property type="molecule type" value="Genomic_DNA"/>
</dbReference>
<dbReference type="RefSeq" id="YP_001604283.1">
    <property type="nucleotide sequence ID" value="NC_010154.1"/>
</dbReference>
<name>A7WKT2_9VIRU</name>
<dbReference type="GeneID" id="5798017"/>
<dbReference type="OrthoDB" id="24759at10239"/>